<gene>
    <name evidence="2" type="ORF">HPLM_LOCUS17123</name>
</gene>
<evidence type="ECO:0000313" key="3">
    <source>
        <dbReference type="Proteomes" id="UP000268014"/>
    </source>
</evidence>
<feature type="domain" description="PiggyBac transposable element-derived protein" evidence="1">
    <location>
        <begin position="17"/>
        <end position="91"/>
    </location>
</feature>
<dbReference type="AlphaFoldDB" id="A0A0N4WYZ7"/>
<sequence>MFKLCVKGGYRTEIYSGKVNDNKGSVAGNIVMRLMDGLLDSGRTVFCDNWYFSVGLIRRLLERKTDFVGTFREQREGFPSALTKKKMPKDTAEAMQS</sequence>
<dbReference type="InterPro" id="IPR029526">
    <property type="entry name" value="PGBD"/>
</dbReference>
<evidence type="ECO:0000313" key="4">
    <source>
        <dbReference type="WBParaSite" id="HPLM_0001713101-mRNA-1"/>
    </source>
</evidence>
<dbReference type="PANTHER" id="PTHR46599:SF3">
    <property type="entry name" value="PIGGYBAC TRANSPOSABLE ELEMENT-DERIVED PROTEIN 4"/>
    <property type="match status" value="1"/>
</dbReference>
<reference evidence="4" key="1">
    <citation type="submission" date="2017-02" db="UniProtKB">
        <authorList>
            <consortium name="WormBaseParasite"/>
        </authorList>
    </citation>
    <scope>IDENTIFICATION</scope>
</reference>
<keyword evidence="3" id="KW-1185">Reference proteome</keyword>
<reference evidence="2 3" key="2">
    <citation type="submission" date="2018-11" db="EMBL/GenBank/DDBJ databases">
        <authorList>
            <consortium name="Pathogen Informatics"/>
        </authorList>
    </citation>
    <scope>NUCLEOTIDE SEQUENCE [LARGE SCALE GENOMIC DNA]</scope>
    <source>
        <strain evidence="2 3">MHpl1</strain>
    </source>
</reference>
<dbReference type="PANTHER" id="PTHR46599">
    <property type="entry name" value="PIGGYBAC TRANSPOSABLE ELEMENT-DERIVED PROTEIN 4"/>
    <property type="match status" value="1"/>
</dbReference>
<evidence type="ECO:0000313" key="2">
    <source>
        <dbReference type="EMBL" id="VDO63509.1"/>
    </source>
</evidence>
<organism evidence="4">
    <name type="scientific">Haemonchus placei</name>
    <name type="common">Barber's pole worm</name>
    <dbReference type="NCBI Taxonomy" id="6290"/>
    <lineage>
        <taxon>Eukaryota</taxon>
        <taxon>Metazoa</taxon>
        <taxon>Ecdysozoa</taxon>
        <taxon>Nematoda</taxon>
        <taxon>Chromadorea</taxon>
        <taxon>Rhabditida</taxon>
        <taxon>Rhabditina</taxon>
        <taxon>Rhabditomorpha</taxon>
        <taxon>Strongyloidea</taxon>
        <taxon>Trichostrongylidae</taxon>
        <taxon>Haemonchus</taxon>
    </lineage>
</organism>
<accession>A0A0N4WYZ7</accession>
<dbReference type="EMBL" id="UZAF01019782">
    <property type="protein sequence ID" value="VDO63509.1"/>
    <property type="molecule type" value="Genomic_DNA"/>
</dbReference>
<dbReference type="Proteomes" id="UP000268014">
    <property type="component" value="Unassembled WGS sequence"/>
</dbReference>
<evidence type="ECO:0000259" key="1">
    <source>
        <dbReference type="Pfam" id="PF13843"/>
    </source>
</evidence>
<protein>
    <submittedName>
        <fullName evidence="4">DDE_Tnp_1_7 domain-containing protein</fullName>
    </submittedName>
</protein>
<dbReference type="WBParaSite" id="HPLM_0001713101-mRNA-1">
    <property type="protein sequence ID" value="HPLM_0001713101-mRNA-1"/>
    <property type="gene ID" value="HPLM_0001713101"/>
</dbReference>
<name>A0A0N4WYZ7_HAEPC</name>
<dbReference type="OMA" id="VYAGKEC"/>
<dbReference type="STRING" id="6290.A0A0N4WYZ7"/>
<dbReference type="OrthoDB" id="10030973at2759"/>
<dbReference type="Pfam" id="PF13843">
    <property type="entry name" value="DDE_Tnp_1_7"/>
    <property type="match status" value="1"/>
</dbReference>
<proteinExistence type="predicted"/>